<gene>
    <name evidence="2" type="ORF">LZC95_16655</name>
</gene>
<sequence>MSENDEQDAQEPKDSGRVRPLALSERPTPSSASVLSLANAHVPDVAAVSTPVPQAPLAPQSPQAPPPPQPPQASRPRSVPPRPEPPARPADIAAEMRDRFSLGDYTGALAAAESLLAEFPDHVEAKRCADNCRSVLEQMYAARIGPLDRIPHVAVPREKLQWLSIDHRAGFVLSHVDGVSSVQMIMAACGMPALDVLRIVHELVHSRVIAFR</sequence>
<feature type="compositionally biased region" description="Low complexity" evidence="1">
    <location>
        <begin position="51"/>
        <end position="61"/>
    </location>
</feature>
<feature type="region of interest" description="Disordered" evidence="1">
    <location>
        <begin position="1"/>
        <end position="89"/>
    </location>
</feature>
<evidence type="ECO:0000313" key="3">
    <source>
        <dbReference type="Proteomes" id="UP001379533"/>
    </source>
</evidence>
<reference evidence="2 3" key="1">
    <citation type="submission" date="2021-12" db="EMBL/GenBank/DDBJ databases">
        <title>Discovery of the Pendulisporaceae a myxobacterial family with distinct sporulation behavior and unique specialized metabolism.</title>
        <authorList>
            <person name="Garcia R."/>
            <person name="Popoff A."/>
            <person name="Bader C.D."/>
            <person name="Loehr J."/>
            <person name="Walesch S."/>
            <person name="Walt C."/>
            <person name="Boldt J."/>
            <person name="Bunk B."/>
            <person name="Haeckl F.J.F.P.J."/>
            <person name="Gunesch A.P."/>
            <person name="Birkelbach J."/>
            <person name="Nuebel U."/>
            <person name="Pietschmann T."/>
            <person name="Bach T."/>
            <person name="Mueller R."/>
        </authorList>
    </citation>
    <scope>NUCLEOTIDE SEQUENCE [LARGE SCALE GENOMIC DNA]</scope>
    <source>
        <strain evidence="2 3">MSr12523</strain>
    </source>
</reference>
<feature type="compositionally biased region" description="Pro residues" evidence="1">
    <location>
        <begin position="62"/>
        <end position="88"/>
    </location>
</feature>
<protein>
    <submittedName>
        <fullName evidence="2">Uncharacterized protein</fullName>
    </submittedName>
</protein>
<evidence type="ECO:0000256" key="1">
    <source>
        <dbReference type="SAM" id="MobiDB-lite"/>
    </source>
</evidence>
<organism evidence="2 3">
    <name type="scientific">Pendulispora brunnea</name>
    <dbReference type="NCBI Taxonomy" id="2905690"/>
    <lineage>
        <taxon>Bacteria</taxon>
        <taxon>Pseudomonadati</taxon>
        <taxon>Myxococcota</taxon>
        <taxon>Myxococcia</taxon>
        <taxon>Myxococcales</taxon>
        <taxon>Sorangiineae</taxon>
        <taxon>Pendulisporaceae</taxon>
        <taxon>Pendulispora</taxon>
    </lineage>
</organism>
<feature type="compositionally biased region" description="Polar residues" evidence="1">
    <location>
        <begin position="27"/>
        <end position="36"/>
    </location>
</feature>
<proteinExistence type="predicted"/>
<accession>A0ABZ2KIS2</accession>
<dbReference type="EMBL" id="CP089982">
    <property type="protein sequence ID" value="WXA98456.1"/>
    <property type="molecule type" value="Genomic_DNA"/>
</dbReference>
<dbReference type="RefSeq" id="WP_394849068.1">
    <property type="nucleotide sequence ID" value="NZ_CP089982.1"/>
</dbReference>
<name>A0ABZ2KIS2_9BACT</name>
<evidence type="ECO:0000313" key="2">
    <source>
        <dbReference type="EMBL" id="WXA98456.1"/>
    </source>
</evidence>
<keyword evidence="3" id="KW-1185">Reference proteome</keyword>
<dbReference type="Proteomes" id="UP001379533">
    <property type="component" value="Chromosome"/>
</dbReference>